<dbReference type="FunFam" id="3.30.930.10:FF:000167">
    <property type="entry name" value="Proline--tRNA ligase"/>
    <property type="match status" value="1"/>
</dbReference>
<sequence>MRLSQMLFVTLRDDPADAEIPSHKLLLRAGYIRRIGSGLYAYLPLMWRVMQKVSQIVREEMNATGAQECLLPQLQPADLWKESGRWDTYTKAEGIMFSLIDRREQQLGLGPTHEEIITAIARDMIRSYRQLPLHLYQIQTKFRDEIRPRFGLMRGREFIMKDGYSFHTDEASLKETYQDMYKAYSNILRRSGLAFRAVEADSGAIGGSGSTEFMILAEAGEDEVLYTEDGKYAANVEKAVSLPIDAETSRFTTYEKRDTPGTETIEKVCQLLNSSPTQLVKNVLYQTVYDNGATVLVLVSIRGDQEVNEVKLQNELTKLASEYGAKTIISLNVPNVEAQQTWTAKSLPLGYIAPDIADEYIAANKQIHPKFLRLVDQTAVDLKNFVTGANEAGYHVVGANWGEQFKLPERVVDIRKSRPGDRAIHNPEQTLASARGIEAGHIFQLGTKYSQAMGATYTNEQGEEKPLFMGCFGVGVSRLAQAAVEQSYDKDGIIWPVAIAPYHAIVTIPNIKDAQQIEIAQKLYTELNQAGIETLLDDRDERAGVKFKDADLIGIPYRIVTGRAIANGKVEVVERATRKSQEIVIDEVTTTLHKWITEALRHRA</sequence>
<dbReference type="Proteomes" id="UP000252085">
    <property type="component" value="Unassembled WGS sequence"/>
</dbReference>
<dbReference type="InterPro" id="IPR002316">
    <property type="entry name" value="Pro-tRNA-ligase_IIa"/>
</dbReference>
<dbReference type="FunFam" id="3.40.50.800:FF:000011">
    <property type="entry name" value="Proline--tRNA ligase"/>
    <property type="match status" value="1"/>
</dbReference>
<comment type="subunit">
    <text evidence="2 10">Homodimer.</text>
</comment>
<dbReference type="InterPro" id="IPR023717">
    <property type="entry name" value="Pro-tRNA-Synthase_IIa_type1"/>
</dbReference>
<dbReference type="InterPro" id="IPR036754">
    <property type="entry name" value="YbaK/aa-tRNA-synt-asso_dom_sf"/>
</dbReference>
<dbReference type="NCBIfam" id="NF006625">
    <property type="entry name" value="PRK09194.1"/>
    <property type="match status" value="1"/>
</dbReference>
<proteinExistence type="inferred from homology"/>
<dbReference type="PANTHER" id="PTHR42753:SF2">
    <property type="entry name" value="PROLINE--TRNA LIGASE"/>
    <property type="match status" value="1"/>
</dbReference>
<dbReference type="Pfam" id="PF00587">
    <property type="entry name" value="tRNA-synt_2b"/>
    <property type="match status" value="1"/>
</dbReference>
<keyword evidence="3 10" id="KW-0963">Cytoplasm</keyword>
<dbReference type="EMBL" id="LXQE01000136">
    <property type="protein sequence ID" value="RCJ37550.1"/>
    <property type="molecule type" value="Genomic_DNA"/>
</dbReference>
<organism evidence="12 13">
    <name type="scientific">Nostoc punctiforme NIES-2108</name>
    <dbReference type="NCBI Taxonomy" id="1356359"/>
    <lineage>
        <taxon>Bacteria</taxon>
        <taxon>Bacillati</taxon>
        <taxon>Cyanobacteriota</taxon>
        <taxon>Cyanophyceae</taxon>
        <taxon>Nostocales</taxon>
        <taxon>Nostocaceae</taxon>
        <taxon>Nostoc</taxon>
    </lineage>
</organism>
<dbReference type="GO" id="GO:0005829">
    <property type="term" value="C:cytosol"/>
    <property type="evidence" value="ECO:0007669"/>
    <property type="project" value="TreeGrafter"/>
</dbReference>
<feature type="domain" description="Aminoacyl-transfer RNA synthetases class-II family profile" evidence="11">
    <location>
        <begin position="33"/>
        <end position="496"/>
    </location>
</feature>
<evidence type="ECO:0000256" key="6">
    <source>
        <dbReference type="ARBA" id="ARBA00022840"/>
    </source>
</evidence>
<dbReference type="CDD" id="cd00861">
    <property type="entry name" value="ProRS_anticodon_short"/>
    <property type="match status" value="1"/>
</dbReference>
<accession>A0A367RP86</accession>
<dbReference type="InterPro" id="IPR050062">
    <property type="entry name" value="Pro-tRNA_synthetase"/>
</dbReference>
<dbReference type="InterPro" id="IPR006195">
    <property type="entry name" value="aa-tRNA-synth_II"/>
</dbReference>
<evidence type="ECO:0000256" key="8">
    <source>
        <dbReference type="ARBA" id="ARBA00023146"/>
    </source>
</evidence>
<comment type="domain">
    <text evidence="10">Consists of three domains: the N-terminal catalytic domain, the editing domain and the C-terminal anticodon-binding domain.</text>
</comment>
<dbReference type="GO" id="GO:0004827">
    <property type="term" value="F:proline-tRNA ligase activity"/>
    <property type="evidence" value="ECO:0007669"/>
    <property type="project" value="UniProtKB-UniRule"/>
</dbReference>
<keyword evidence="5 10" id="KW-0547">Nucleotide-binding</keyword>
<dbReference type="InterPro" id="IPR004154">
    <property type="entry name" value="Anticodon-bd"/>
</dbReference>
<dbReference type="PANTHER" id="PTHR42753">
    <property type="entry name" value="MITOCHONDRIAL RIBOSOME PROTEIN L39/PROLYL-TRNA LIGASE FAMILY MEMBER"/>
    <property type="match status" value="1"/>
</dbReference>
<comment type="subcellular location">
    <subcellularLocation>
        <location evidence="1 10">Cytoplasm</location>
    </subcellularLocation>
</comment>
<dbReference type="PRINTS" id="PR01046">
    <property type="entry name" value="TRNASYNTHPRO"/>
</dbReference>
<evidence type="ECO:0000256" key="4">
    <source>
        <dbReference type="ARBA" id="ARBA00022598"/>
    </source>
</evidence>
<dbReference type="InterPro" id="IPR036621">
    <property type="entry name" value="Anticodon-bd_dom_sf"/>
</dbReference>
<dbReference type="AlphaFoldDB" id="A0A367RP86"/>
<dbReference type="Pfam" id="PF03129">
    <property type="entry name" value="HGTP_anticodon"/>
    <property type="match status" value="1"/>
</dbReference>
<dbReference type="SUPFAM" id="SSF52954">
    <property type="entry name" value="Class II aaRS ABD-related"/>
    <property type="match status" value="1"/>
</dbReference>
<comment type="similarity">
    <text evidence="10">Belongs to the class-II aminoacyl-tRNA synthetase family. ProS type 1 subfamily.</text>
</comment>
<dbReference type="GO" id="GO:0006433">
    <property type="term" value="P:prolyl-tRNA aminoacylation"/>
    <property type="evidence" value="ECO:0007669"/>
    <property type="project" value="UniProtKB-UniRule"/>
</dbReference>
<comment type="catalytic activity">
    <reaction evidence="9 10">
        <text>tRNA(Pro) + L-proline + ATP = L-prolyl-tRNA(Pro) + AMP + diphosphate</text>
        <dbReference type="Rhea" id="RHEA:14305"/>
        <dbReference type="Rhea" id="RHEA-COMP:9700"/>
        <dbReference type="Rhea" id="RHEA-COMP:9702"/>
        <dbReference type="ChEBI" id="CHEBI:30616"/>
        <dbReference type="ChEBI" id="CHEBI:33019"/>
        <dbReference type="ChEBI" id="CHEBI:60039"/>
        <dbReference type="ChEBI" id="CHEBI:78442"/>
        <dbReference type="ChEBI" id="CHEBI:78532"/>
        <dbReference type="ChEBI" id="CHEBI:456215"/>
        <dbReference type="EC" id="6.1.1.15"/>
    </reaction>
</comment>
<dbReference type="GO" id="GO:0002161">
    <property type="term" value="F:aminoacyl-tRNA deacylase activity"/>
    <property type="evidence" value="ECO:0007669"/>
    <property type="project" value="InterPro"/>
</dbReference>
<dbReference type="InterPro" id="IPR004500">
    <property type="entry name" value="Pro-tRNA-synth_IIa_bac-type"/>
</dbReference>
<comment type="caution">
    <text evidence="12">The sequence shown here is derived from an EMBL/GenBank/DDBJ whole genome shotgun (WGS) entry which is preliminary data.</text>
</comment>
<dbReference type="SUPFAM" id="SSF55681">
    <property type="entry name" value="Class II aaRS and biotin synthetases"/>
    <property type="match status" value="1"/>
</dbReference>
<evidence type="ECO:0000256" key="1">
    <source>
        <dbReference type="ARBA" id="ARBA00004496"/>
    </source>
</evidence>
<dbReference type="CDD" id="cd00779">
    <property type="entry name" value="ProRS_core_prok"/>
    <property type="match status" value="1"/>
</dbReference>
<keyword evidence="6 10" id="KW-0067">ATP-binding</keyword>
<evidence type="ECO:0000313" key="13">
    <source>
        <dbReference type="Proteomes" id="UP000252085"/>
    </source>
</evidence>
<reference evidence="12 13" key="1">
    <citation type="submission" date="2016-04" db="EMBL/GenBank/DDBJ databases">
        <authorList>
            <person name="Evans L.H."/>
            <person name="Alamgir A."/>
            <person name="Owens N."/>
            <person name="Weber N.D."/>
            <person name="Virtaneva K."/>
            <person name="Barbian K."/>
            <person name="Babar A."/>
            <person name="Rosenke K."/>
        </authorList>
    </citation>
    <scope>NUCLEOTIDE SEQUENCE [LARGE SCALE GENOMIC DNA]</scope>
    <source>
        <strain evidence="12">NIES-2108</strain>
    </source>
</reference>
<evidence type="ECO:0000256" key="3">
    <source>
        <dbReference type="ARBA" id="ARBA00022490"/>
    </source>
</evidence>
<dbReference type="InterPro" id="IPR045864">
    <property type="entry name" value="aa-tRNA-synth_II/BPL/LPL"/>
</dbReference>
<dbReference type="HAMAP" id="MF_01569">
    <property type="entry name" value="Pro_tRNA_synth_type1"/>
    <property type="match status" value="1"/>
</dbReference>
<dbReference type="GO" id="GO:0005524">
    <property type="term" value="F:ATP binding"/>
    <property type="evidence" value="ECO:0007669"/>
    <property type="project" value="UniProtKB-UniRule"/>
</dbReference>
<evidence type="ECO:0000313" key="12">
    <source>
        <dbReference type="EMBL" id="RCJ37550.1"/>
    </source>
</evidence>
<dbReference type="Gene3D" id="3.30.930.10">
    <property type="entry name" value="Bira Bifunctional Protein, Domain 2"/>
    <property type="match status" value="2"/>
</dbReference>
<dbReference type="CDD" id="cd04334">
    <property type="entry name" value="ProRS-INS"/>
    <property type="match status" value="1"/>
</dbReference>
<dbReference type="InterPro" id="IPR002314">
    <property type="entry name" value="aa-tRNA-synt_IIb"/>
</dbReference>
<name>A0A367RP86_NOSPU</name>
<keyword evidence="4 10" id="KW-0436">Ligase</keyword>
<protein>
    <recommendedName>
        <fullName evidence="10">Proline--tRNA ligase</fullName>
        <ecNumber evidence="10">6.1.1.15</ecNumber>
    </recommendedName>
    <alternativeName>
        <fullName evidence="10">Prolyl-tRNA synthetase</fullName>
        <shortName evidence="10">ProRS</shortName>
    </alternativeName>
</protein>
<evidence type="ECO:0000256" key="9">
    <source>
        <dbReference type="ARBA" id="ARBA00047671"/>
    </source>
</evidence>
<keyword evidence="8 10" id="KW-0030">Aminoacyl-tRNA synthetase</keyword>
<dbReference type="InterPro" id="IPR033730">
    <property type="entry name" value="ProRS_core_prok"/>
</dbReference>
<dbReference type="InterPro" id="IPR044140">
    <property type="entry name" value="ProRS_anticodon_short"/>
</dbReference>
<dbReference type="EC" id="6.1.1.15" evidence="10"/>
<dbReference type="SUPFAM" id="SSF55826">
    <property type="entry name" value="YbaK/ProRS associated domain"/>
    <property type="match status" value="1"/>
</dbReference>
<evidence type="ECO:0000256" key="5">
    <source>
        <dbReference type="ARBA" id="ARBA00022741"/>
    </source>
</evidence>
<evidence type="ECO:0000256" key="2">
    <source>
        <dbReference type="ARBA" id="ARBA00011738"/>
    </source>
</evidence>
<dbReference type="PROSITE" id="PS50862">
    <property type="entry name" value="AA_TRNA_LIGASE_II"/>
    <property type="match status" value="1"/>
</dbReference>
<gene>
    <name evidence="10" type="primary">proS</name>
    <name evidence="12" type="ORF">A6769_11640</name>
</gene>
<evidence type="ECO:0000259" key="11">
    <source>
        <dbReference type="PROSITE" id="PS50862"/>
    </source>
</evidence>
<evidence type="ECO:0000256" key="10">
    <source>
        <dbReference type="HAMAP-Rule" id="MF_01569"/>
    </source>
</evidence>
<dbReference type="Pfam" id="PF04073">
    <property type="entry name" value="tRNA_edit"/>
    <property type="match status" value="1"/>
</dbReference>
<dbReference type="Gene3D" id="3.40.50.800">
    <property type="entry name" value="Anticodon-binding domain"/>
    <property type="match status" value="1"/>
</dbReference>
<evidence type="ECO:0000256" key="7">
    <source>
        <dbReference type="ARBA" id="ARBA00022917"/>
    </source>
</evidence>
<comment type="function">
    <text evidence="10">Catalyzes the attachment of proline to tRNA(Pro) in a two-step reaction: proline is first activated by ATP to form Pro-AMP and then transferred to the acceptor end of tRNA(Pro). As ProRS can inadvertently accommodate and process non-cognate amino acids such as alanine and cysteine, to avoid such errors it has two additional distinct editing activities against alanine. One activity is designated as 'pretransfer' editing and involves the tRNA(Pro)-independent hydrolysis of activated Ala-AMP. The other activity is designated 'posttransfer' editing and involves deacylation of mischarged Ala-tRNA(Pro). The misacylated Cys-tRNA(Pro) is not edited by ProRS.</text>
</comment>
<keyword evidence="7 10" id="KW-0648">Protein biosynthesis</keyword>
<dbReference type="NCBIfam" id="TIGR00409">
    <property type="entry name" value="proS_fam_II"/>
    <property type="match status" value="1"/>
</dbReference>
<dbReference type="InterPro" id="IPR007214">
    <property type="entry name" value="YbaK/aa-tRNA-synth-assoc-dom"/>
</dbReference>